<proteinExistence type="predicted"/>
<name>A0AAV6LFB7_9ERIC</name>
<dbReference type="EMBL" id="JACTNZ010000001">
    <property type="protein sequence ID" value="KAG5563815.1"/>
    <property type="molecule type" value="Genomic_DNA"/>
</dbReference>
<protein>
    <submittedName>
        <fullName evidence="1">Uncharacterized protein</fullName>
    </submittedName>
</protein>
<comment type="caution">
    <text evidence="1">The sequence shown here is derived from an EMBL/GenBank/DDBJ whole genome shotgun (WGS) entry which is preliminary data.</text>
</comment>
<evidence type="ECO:0000313" key="1">
    <source>
        <dbReference type="EMBL" id="KAG5563815.1"/>
    </source>
</evidence>
<organism evidence="1 2">
    <name type="scientific">Rhododendron griersonianum</name>
    <dbReference type="NCBI Taxonomy" id="479676"/>
    <lineage>
        <taxon>Eukaryota</taxon>
        <taxon>Viridiplantae</taxon>
        <taxon>Streptophyta</taxon>
        <taxon>Embryophyta</taxon>
        <taxon>Tracheophyta</taxon>
        <taxon>Spermatophyta</taxon>
        <taxon>Magnoliopsida</taxon>
        <taxon>eudicotyledons</taxon>
        <taxon>Gunneridae</taxon>
        <taxon>Pentapetalae</taxon>
        <taxon>asterids</taxon>
        <taxon>Ericales</taxon>
        <taxon>Ericaceae</taxon>
        <taxon>Ericoideae</taxon>
        <taxon>Rhodoreae</taxon>
        <taxon>Rhododendron</taxon>
    </lineage>
</organism>
<keyword evidence="2" id="KW-1185">Reference proteome</keyword>
<evidence type="ECO:0000313" key="2">
    <source>
        <dbReference type="Proteomes" id="UP000823749"/>
    </source>
</evidence>
<dbReference type="Proteomes" id="UP000823749">
    <property type="component" value="Chromosome 1"/>
</dbReference>
<reference evidence="1" key="1">
    <citation type="submission" date="2020-08" db="EMBL/GenBank/DDBJ databases">
        <title>Plant Genome Project.</title>
        <authorList>
            <person name="Zhang R.-G."/>
        </authorList>
    </citation>
    <scope>NUCLEOTIDE SEQUENCE</scope>
    <source>
        <strain evidence="1">WSP0</strain>
        <tissue evidence="1">Leaf</tissue>
    </source>
</reference>
<accession>A0AAV6LFB7</accession>
<dbReference type="AlphaFoldDB" id="A0AAV6LFB7"/>
<sequence>MMMMEKHQMERRKMRWWWRRGKPTKAAMEKLIRWDMKEFSRRERLAHGKRREELNKVDWEMIKKDLHTPEALQAYQELRRQACGNIDDRVTGRISQTQRKPDVRYVHRPSKERMLMEWGDGMKELQKRYPLGMKLLQKILPVSKKSRVLAAVGLSACAVAGLGGRIWLGNANEQENETEQDVYF</sequence>
<gene>
    <name evidence="1" type="ORF">RHGRI_000120</name>
</gene>